<proteinExistence type="predicted"/>
<organism evidence="2 3">
    <name type="scientific">Cymbomonas tetramitiformis</name>
    <dbReference type="NCBI Taxonomy" id="36881"/>
    <lineage>
        <taxon>Eukaryota</taxon>
        <taxon>Viridiplantae</taxon>
        <taxon>Chlorophyta</taxon>
        <taxon>Pyramimonadophyceae</taxon>
        <taxon>Pyramimonadales</taxon>
        <taxon>Pyramimonadaceae</taxon>
        <taxon>Cymbomonas</taxon>
    </lineage>
</organism>
<sequence length="338" mass="37326">MVDLSEIISDAVVAKLQQSQSENTVSAGSVQPLGVTAHSEEQLEEESVVDATVTDAAMLEGSQEVRSKGQTEEKPTTDATAACSEEQPKDESVVKPPAAASNEPPRWHAGMCPTEFGQVRFEWLVQQIPAHLRDDMMASIRVKHVISKSLEGCTPKEAVQLGLLRPTDLTAVVDELPPFDVVRHVEDYLAAINLKSHNIEGVERQWKDPANTVMYRMDTPSPPASEEEPILSVEADNTGTPEKEPKLKEPMTPIPNASRLQLAKVRGNPQVDGQEVDIRVLLGIWEELRDQVVDPLTVAQKEMKTVMIPMNLLGDLLLDLLSTHRVDLVDLIEVEPYW</sequence>
<protein>
    <submittedName>
        <fullName evidence="2">Uncharacterized protein</fullName>
    </submittedName>
</protein>
<comment type="caution">
    <text evidence="2">The sequence shown here is derived from an EMBL/GenBank/DDBJ whole genome shotgun (WGS) entry which is preliminary data.</text>
</comment>
<feature type="region of interest" description="Disordered" evidence="1">
    <location>
        <begin position="17"/>
        <end position="111"/>
    </location>
</feature>
<dbReference type="Proteomes" id="UP001190700">
    <property type="component" value="Unassembled WGS sequence"/>
</dbReference>
<feature type="compositionally biased region" description="Polar residues" evidence="1">
    <location>
        <begin position="17"/>
        <end position="29"/>
    </location>
</feature>
<keyword evidence="3" id="KW-1185">Reference proteome</keyword>
<reference evidence="2 3" key="1">
    <citation type="journal article" date="2015" name="Genome Biol. Evol.">
        <title>Comparative Genomics of a Bacterivorous Green Alga Reveals Evolutionary Causalities and Consequences of Phago-Mixotrophic Mode of Nutrition.</title>
        <authorList>
            <person name="Burns J.A."/>
            <person name="Paasch A."/>
            <person name="Narechania A."/>
            <person name="Kim E."/>
        </authorList>
    </citation>
    <scope>NUCLEOTIDE SEQUENCE [LARGE SCALE GENOMIC DNA]</scope>
    <source>
        <strain evidence="2 3">PLY_AMNH</strain>
    </source>
</reference>
<feature type="compositionally biased region" description="Basic and acidic residues" evidence="1">
    <location>
        <begin position="63"/>
        <end position="76"/>
    </location>
</feature>
<name>A0AAE0CEC1_9CHLO</name>
<gene>
    <name evidence="2" type="ORF">CYMTET_38399</name>
</gene>
<evidence type="ECO:0000313" key="3">
    <source>
        <dbReference type="Proteomes" id="UP001190700"/>
    </source>
</evidence>
<dbReference type="AlphaFoldDB" id="A0AAE0CEC1"/>
<evidence type="ECO:0000256" key="1">
    <source>
        <dbReference type="SAM" id="MobiDB-lite"/>
    </source>
</evidence>
<evidence type="ECO:0000313" key="2">
    <source>
        <dbReference type="EMBL" id="KAK3252297.1"/>
    </source>
</evidence>
<accession>A0AAE0CEC1</accession>
<dbReference type="EMBL" id="LGRX02025482">
    <property type="protein sequence ID" value="KAK3252297.1"/>
    <property type="molecule type" value="Genomic_DNA"/>
</dbReference>